<dbReference type="AlphaFoldDB" id="A0A6J0C4L9"/>
<comment type="similarity">
    <text evidence="1">Belongs to the SEN54 family.</text>
</comment>
<dbReference type="CTD" id="283989"/>
<evidence type="ECO:0000256" key="3">
    <source>
        <dbReference type="SAM" id="MobiDB-lite"/>
    </source>
</evidence>
<feature type="compositionally biased region" description="Basic and acidic residues" evidence="3">
    <location>
        <begin position="525"/>
        <end position="534"/>
    </location>
</feature>
<organism evidence="6">
    <name type="scientific">Neodiprion lecontei</name>
    <name type="common">Redheaded pine sawfly</name>
    <dbReference type="NCBI Taxonomy" id="441921"/>
    <lineage>
        <taxon>Eukaryota</taxon>
        <taxon>Metazoa</taxon>
        <taxon>Ecdysozoa</taxon>
        <taxon>Arthropoda</taxon>
        <taxon>Hexapoda</taxon>
        <taxon>Insecta</taxon>
        <taxon>Pterygota</taxon>
        <taxon>Neoptera</taxon>
        <taxon>Endopterygota</taxon>
        <taxon>Hymenoptera</taxon>
        <taxon>Tenthredinoidea</taxon>
        <taxon>Diprionidae</taxon>
        <taxon>Diprioninae</taxon>
        <taxon>Neodiprion</taxon>
    </lineage>
</organism>
<feature type="region of interest" description="Disordered" evidence="3">
    <location>
        <begin position="517"/>
        <end position="536"/>
    </location>
</feature>
<evidence type="ECO:0000259" key="4">
    <source>
        <dbReference type="Pfam" id="PF12928"/>
    </source>
</evidence>
<gene>
    <name evidence="6" type="primary">LOC107226079</name>
</gene>
<protein>
    <submittedName>
        <fullName evidence="6">Uncharacterized protein LOC107226079</fullName>
    </submittedName>
</protein>
<evidence type="ECO:0000313" key="6">
    <source>
        <dbReference type="RefSeq" id="XP_015522251.1"/>
    </source>
</evidence>
<accession>A0A6J0C4L9</accession>
<dbReference type="GeneID" id="107226079"/>
<feature type="region of interest" description="Disordered" evidence="3">
    <location>
        <begin position="253"/>
        <end position="294"/>
    </location>
</feature>
<reference evidence="6" key="1">
    <citation type="submission" date="2025-08" db="UniProtKB">
        <authorList>
            <consortium name="RefSeq"/>
        </authorList>
    </citation>
    <scope>IDENTIFICATION</scope>
    <source>
        <tissue evidence="6">Thorax and Abdomen</tissue>
    </source>
</reference>
<keyword evidence="5" id="KW-1185">Reference proteome</keyword>
<dbReference type="PANTHER" id="PTHR21027">
    <property type="entry name" value="TRNA-SPLICING ENDONUCLEASE SUBUNIT SEN54"/>
    <property type="match status" value="1"/>
</dbReference>
<dbReference type="InterPro" id="IPR024336">
    <property type="entry name" value="tRNA_splic_suSen54_N"/>
</dbReference>
<dbReference type="InterPro" id="IPR024337">
    <property type="entry name" value="tRNA_splic_suSen54"/>
</dbReference>
<dbReference type="GO" id="GO:0000214">
    <property type="term" value="C:tRNA-intron endonuclease complex"/>
    <property type="evidence" value="ECO:0007669"/>
    <property type="project" value="TreeGrafter"/>
</dbReference>
<dbReference type="Proteomes" id="UP000829291">
    <property type="component" value="Chromosome 4"/>
</dbReference>
<proteinExistence type="inferred from homology"/>
<sequence length="898" mass="102473">MFGNTLRAPELLKNKGITFEAWKKWDKTAETLPHKGQKQYEPNNSWLQNKQIEKGLKDRKDLLGIERVERSSQLATAEWLPLESRARVTKKSGQEWTNFGLEENLELYLIPEEALLLLELNRLELTWEGVALSVQQAYVVLLESNPSKCNIDEYRVYSHLVRQGYRLQRFRYEDDSVLSDMNNPSRRWAKLKRKKQIHDPRGGFGMTRARMSVADSDESIKNDSTETIQDCNPVERGQDMVDNTNDKHNICSLRTEKSDEYPTSSQPGNDIKSRSEINMSNSSETCTRENSEGTNKVEKIIAPLGTNVETAFLPETEKYTLDGAKTSTKKLPSELYDKGVENLPGPSNVEANKRADNQGHHTKLKIISDETILGDIKILSKWPGSRIQRNVKWMPKRNTSGALLPVTERKSSGCTINDINMDGVSPLESLHSRLGGVPKSSRSDKDLENVERPKKVMHEVIEVSDDEIEEVPQKMSRMEMLNLFPNVMCEASLLKPIPRKYLPCNVRPQLSAVRRRSKYYVRSKSKNDDSHEDNYNTLPEVRSRLANDMPGSISCSNTISRNESAQVNFNGISVNCRNEVSWQGLSFSKELYESRMMYQRCYNQGAHSRSLPNYAVFREPEHVSVHLRTYTDIAIAQYISGRSPFLRRGFSHRQNIWSNMSYSHAGQNFLNLTPRILCDRVSAYNGFSHFGNSVPQRPTYSHKRGCDVFRYSSRKHYPNRAAEMGRPSFKIVPGALSWAETKAKWLEEKTITIDDEECVNNKDSSSDESEVKVVAQLVKPLVGPQNTTSLTRVYQSLQIIKNITNSNAVRPRKLEHVNYKISYNLYSTGQHYKKASPGTPMYRVVVFRPELTPFIELAEIIRLQQDAKESPIVFACASQTSVTFAELETIKIPDITDT</sequence>
<evidence type="ECO:0000256" key="2">
    <source>
        <dbReference type="ARBA" id="ARBA00022694"/>
    </source>
</evidence>
<dbReference type="PANTHER" id="PTHR21027:SF1">
    <property type="entry name" value="TRNA-SPLICING ENDONUCLEASE SUBUNIT SEN54"/>
    <property type="match status" value="1"/>
</dbReference>
<dbReference type="InParanoid" id="A0A6J0C4L9"/>
<keyword evidence="2" id="KW-0819">tRNA processing</keyword>
<evidence type="ECO:0000256" key="1">
    <source>
        <dbReference type="ARBA" id="ARBA00005736"/>
    </source>
</evidence>
<dbReference type="OrthoDB" id="408683at2759"/>
<evidence type="ECO:0000313" key="5">
    <source>
        <dbReference type="Proteomes" id="UP000829291"/>
    </source>
</evidence>
<dbReference type="RefSeq" id="XP_015522251.1">
    <property type="nucleotide sequence ID" value="XM_015666765.2"/>
</dbReference>
<dbReference type="GO" id="GO:0000379">
    <property type="term" value="P:tRNA-type intron splice site recognition and cleavage"/>
    <property type="evidence" value="ECO:0007669"/>
    <property type="project" value="TreeGrafter"/>
</dbReference>
<name>A0A6J0C4L9_NEOLC</name>
<feature type="domain" description="tRNA-splicing endonuclease subunit Sen54 N-terminal" evidence="4">
    <location>
        <begin position="61"/>
        <end position="127"/>
    </location>
</feature>
<dbReference type="KEGG" id="nlo:107226079"/>
<dbReference type="Pfam" id="PF12928">
    <property type="entry name" value="tRNA_int_end_N2"/>
    <property type="match status" value="1"/>
</dbReference>
<feature type="compositionally biased region" description="Polar residues" evidence="3">
    <location>
        <begin position="276"/>
        <end position="285"/>
    </location>
</feature>